<name>F8AUR8_9ACTN</name>
<proteinExistence type="inferred from homology"/>
<gene>
    <name evidence="12" type="ordered locus">FsymDg_0582</name>
</gene>
<dbReference type="EC" id="2.1.1.72" evidence="2"/>
<evidence type="ECO:0000256" key="1">
    <source>
        <dbReference type="ARBA" id="ARBA00006594"/>
    </source>
</evidence>
<dbReference type="GO" id="GO:0009307">
    <property type="term" value="P:DNA restriction-modification system"/>
    <property type="evidence" value="ECO:0007669"/>
    <property type="project" value="UniProtKB-KW"/>
</dbReference>
<keyword evidence="5" id="KW-0949">S-adenosyl-L-methionine</keyword>
<reference evidence="12 13" key="1">
    <citation type="submission" date="2011-05" db="EMBL/GenBank/DDBJ databases">
        <title>Complete sequence of chromosome of Frankia symbiont of Datisca glomerata.</title>
        <authorList>
            <consortium name="US DOE Joint Genome Institute"/>
            <person name="Lucas S."/>
            <person name="Han J."/>
            <person name="Lapidus A."/>
            <person name="Cheng J.-F."/>
            <person name="Goodwin L."/>
            <person name="Pitluck S."/>
            <person name="Peters L."/>
            <person name="Mikhailova N."/>
            <person name="Chertkov O."/>
            <person name="Teshima H."/>
            <person name="Han C."/>
            <person name="Tapia R."/>
            <person name="Land M."/>
            <person name="Hauser L."/>
            <person name="Kyrpides N."/>
            <person name="Ivanova N."/>
            <person name="Pagani I."/>
            <person name="Berry A."/>
            <person name="Pawlowski K."/>
            <person name="Persson T."/>
            <person name="Vanden Heuvel B."/>
            <person name="Benson D."/>
            <person name="Woyke T."/>
        </authorList>
    </citation>
    <scope>NUCLEOTIDE SEQUENCE [LARGE SCALE GENOMIC DNA]</scope>
    <source>
        <strain evidence="13">4085684</strain>
    </source>
</reference>
<dbReference type="Gene3D" id="3.40.50.150">
    <property type="entry name" value="Vaccinia Virus protein VP39"/>
    <property type="match status" value="1"/>
</dbReference>
<evidence type="ECO:0000256" key="6">
    <source>
        <dbReference type="ARBA" id="ARBA00022747"/>
    </source>
</evidence>
<dbReference type="GO" id="GO:0032259">
    <property type="term" value="P:methylation"/>
    <property type="evidence" value="ECO:0007669"/>
    <property type="project" value="UniProtKB-KW"/>
</dbReference>
<evidence type="ECO:0000259" key="9">
    <source>
        <dbReference type="Pfam" id="PF02384"/>
    </source>
</evidence>
<feature type="region of interest" description="Disordered" evidence="8">
    <location>
        <begin position="756"/>
        <end position="776"/>
    </location>
</feature>
<dbReference type="InterPro" id="IPR054520">
    <property type="entry name" value="M_Eco57I_C"/>
</dbReference>
<dbReference type="SUPFAM" id="SSF53335">
    <property type="entry name" value="S-adenosyl-L-methionine-dependent methyltransferases"/>
    <property type="match status" value="1"/>
</dbReference>
<evidence type="ECO:0000259" key="11">
    <source>
        <dbReference type="Pfam" id="PF22837"/>
    </source>
</evidence>
<dbReference type="GO" id="GO:0009007">
    <property type="term" value="F:site-specific DNA-methyltransferase (adenine-specific) activity"/>
    <property type="evidence" value="ECO:0007669"/>
    <property type="project" value="UniProtKB-EC"/>
</dbReference>
<comment type="catalytic activity">
    <reaction evidence="7">
        <text>a 2'-deoxyadenosine in DNA + S-adenosyl-L-methionine = an N(6)-methyl-2'-deoxyadenosine in DNA + S-adenosyl-L-homocysteine + H(+)</text>
        <dbReference type="Rhea" id="RHEA:15197"/>
        <dbReference type="Rhea" id="RHEA-COMP:12418"/>
        <dbReference type="Rhea" id="RHEA-COMP:12419"/>
        <dbReference type="ChEBI" id="CHEBI:15378"/>
        <dbReference type="ChEBI" id="CHEBI:57856"/>
        <dbReference type="ChEBI" id="CHEBI:59789"/>
        <dbReference type="ChEBI" id="CHEBI:90615"/>
        <dbReference type="ChEBI" id="CHEBI:90616"/>
        <dbReference type="EC" id="2.1.1.72"/>
    </reaction>
</comment>
<feature type="region of interest" description="Disordered" evidence="8">
    <location>
        <begin position="1"/>
        <end position="43"/>
    </location>
</feature>
<feature type="compositionally biased region" description="Basic and acidic residues" evidence="8">
    <location>
        <begin position="107"/>
        <end position="135"/>
    </location>
</feature>
<dbReference type="Pfam" id="PF07669">
    <property type="entry name" value="Eco57I"/>
    <property type="match status" value="1"/>
</dbReference>
<feature type="domain" description="Type II methyltransferase M.Eco57I C-terminal" evidence="11">
    <location>
        <begin position="468"/>
        <end position="729"/>
    </location>
</feature>
<dbReference type="Pfam" id="PF02384">
    <property type="entry name" value="N6_Mtase"/>
    <property type="match status" value="1"/>
</dbReference>
<dbReference type="PANTHER" id="PTHR33841">
    <property type="entry name" value="DNA METHYLTRANSFERASE YEEA-RELATED"/>
    <property type="match status" value="1"/>
</dbReference>
<dbReference type="InterPro" id="IPR011639">
    <property type="entry name" value="MethylTrfase_TaqI-like_dom"/>
</dbReference>
<evidence type="ECO:0000256" key="2">
    <source>
        <dbReference type="ARBA" id="ARBA00011900"/>
    </source>
</evidence>
<feature type="domain" description="DNA methylase adenine-specific" evidence="9">
    <location>
        <begin position="47"/>
        <end position="95"/>
    </location>
</feature>
<evidence type="ECO:0000256" key="4">
    <source>
        <dbReference type="ARBA" id="ARBA00022679"/>
    </source>
</evidence>
<keyword evidence="6" id="KW-0680">Restriction system</keyword>
<dbReference type="AlphaFoldDB" id="F8AUR8"/>
<dbReference type="InterPro" id="IPR003356">
    <property type="entry name" value="DNA_methylase_A-5"/>
</dbReference>
<evidence type="ECO:0000259" key="10">
    <source>
        <dbReference type="Pfam" id="PF07669"/>
    </source>
</evidence>
<dbReference type="EMBL" id="CP002801">
    <property type="protein sequence ID" value="AEH08112.1"/>
    <property type="molecule type" value="Genomic_DNA"/>
</dbReference>
<dbReference type="InterPro" id="IPR029063">
    <property type="entry name" value="SAM-dependent_MTases_sf"/>
</dbReference>
<keyword evidence="13" id="KW-1185">Reference proteome</keyword>
<dbReference type="GO" id="GO:0008170">
    <property type="term" value="F:N-methyltransferase activity"/>
    <property type="evidence" value="ECO:0007669"/>
    <property type="project" value="InterPro"/>
</dbReference>
<keyword evidence="4" id="KW-0808">Transferase</keyword>
<dbReference type="Pfam" id="PF22837">
    <property type="entry name" value="M_Eco57I_C"/>
    <property type="match status" value="1"/>
</dbReference>
<sequence length="776" mass="80562">MATPTSETARAPDVTSGPGTAEGPSSGRTALPAARGATSATDSVTHRKIRGAFFTPTALCDHIVTWALRDRQDSVLEPACGEAAFLLAAARRLRALDAAAGHQPDSNLDRHPGCDNHGDRSHDGGRDERGRDERGNTGNLGDEAGQPRGNRQGGLPYRVQLHGVELHAPTASAAAMAVTASGERAEITVADFFAVPARPDFDAVVGNPPYVRYQKFHGEARGRAQVAAGQAGVRLTNLASSWAAFTVHAARFLRPAGRLGLVLPAELLAVNYAAPVRQFLLERFRHVQLVLFTERVFPGVQEEVLLLLAEGTGPADRFDVHQVRDLAELAAAEAGHTAGPAGGTTPGGGSPFDGDQPAERAVGPTGGVARQRAPGLPTGVGLPADVRRLAAVGRPALLVPTTAGTPAADGPPMVTGPSAADGPLAAAAPPAAIASPTAIASPAAVTAAAVVVHPAAGTGAPAPEPQASWMPALISVAARQAMLELTIAGLFGTLATWGRTTLGAVTGNNRYFALSRERADALGLGDDELVPISPPGSRHLRALTLRTSDWQRLTDTGLATLLFRPGPRPSPAARAYIAAGERNEVDLAYKCRIRSPWWQVPLPVTPADLLLTYMNADTPQLATNRAGVAHLNSVHGVVLTPDHRRAGRDLLPLAALNSVTMLAAETVGRAYGGGMLKLEPREAARLLVPAPELVERLRPQLSAARRGVLRALAAGRLTDAVAGVDEVLLVGGAGLGPAAIEQIVVARHALWSRRHARAGRADAPRSDPERSGDGPA</sequence>
<evidence type="ECO:0000256" key="5">
    <source>
        <dbReference type="ARBA" id="ARBA00022691"/>
    </source>
</evidence>
<dbReference type="KEGG" id="fsy:FsymDg_0582"/>
<dbReference type="GO" id="GO:0003677">
    <property type="term" value="F:DNA binding"/>
    <property type="evidence" value="ECO:0007669"/>
    <property type="project" value="InterPro"/>
</dbReference>
<protein>
    <recommendedName>
        <fullName evidence="2">site-specific DNA-methyltransferase (adenine-specific)</fullName>
        <ecNumber evidence="2">2.1.1.72</ecNumber>
    </recommendedName>
</protein>
<keyword evidence="3" id="KW-0489">Methyltransferase</keyword>
<dbReference type="Proteomes" id="UP000001549">
    <property type="component" value="Chromosome"/>
</dbReference>
<dbReference type="REBASE" id="36552">
    <property type="entry name" value="M.FdgDGORF582P"/>
</dbReference>
<accession>F8AUR8</accession>
<dbReference type="PROSITE" id="PS00092">
    <property type="entry name" value="N6_MTASE"/>
    <property type="match status" value="1"/>
</dbReference>
<evidence type="ECO:0000313" key="13">
    <source>
        <dbReference type="Proteomes" id="UP000001549"/>
    </source>
</evidence>
<dbReference type="eggNOG" id="COG0827">
    <property type="taxonomic scope" value="Bacteria"/>
</dbReference>
<feature type="region of interest" description="Disordered" evidence="8">
    <location>
        <begin position="336"/>
        <end position="380"/>
    </location>
</feature>
<feature type="compositionally biased region" description="Basic and acidic residues" evidence="8">
    <location>
        <begin position="759"/>
        <end position="776"/>
    </location>
</feature>
<dbReference type="RefSeq" id="WP_013872097.1">
    <property type="nucleotide sequence ID" value="NC_015656.1"/>
</dbReference>
<dbReference type="PANTHER" id="PTHR33841:SF5">
    <property type="entry name" value="DNA METHYLASE (MODIFICATION METHYLASE) (METHYLTRANSFERASE)-RELATED"/>
    <property type="match status" value="1"/>
</dbReference>
<dbReference type="PRINTS" id="PR00507">
    <property type="entry name" value="N12N6MTFRASE"/>
</dbReference>
<feature type="compositionally biased region" description="Gly residues" evidence="8">
    <location>
        <begin position="340"/>
        <end position="351"/>
    </location>
</feature>
<evidence type="ECO:0000313" key="12">
    <source>
        <dbReference type="EMBL" id="AEH08112.1"/>
    </source>
</evidence>
<dbReference type="InterPro" id="IPR002052">
    <property type="entry name" value="DNA_methylase_N6_adenine_CS"/>
</dbReference>
<dbReference type="HOGENOM" id="CLU_020255_1_0_11"/>
<organism evidence="12 13">
    <name type="scientific">Candidatus Protofrankia datiscae</name>
    <dbReference type="NCBI Taxonomy" id="2716812"/>
    <lineage>
        <taxon>Bacteria</taxon>
        <taxon>Bacillati</taxon>
        <taxon>Actinomycetota</taxon>
        <taxon>Actinomycetes</taxon>
        <taxon>Frankiales</taxon>
        <taxon>Frankiaceae</taxon>
        <taxon>Protofrankia</taxon>
    </lineage>
</organism>
<comment type="similarity">
    <text evidence="1">Belongs to the N(4)/N(6)-methyltransferase family.</text>
</comment>
<feature type="region of interest" description="Disordered" evidence="8">
    <location>
        <begin position="101"/>
        <end position="155"/>
    </location>
</feature>
<dbReference type="STRING" id="656024.FsymDg_0582"/>
<feature type="domain" description="Type II methyltransferase M.TaqI-like" evidence="10">
    <location>
        <begin position="190"/>
        <end position="297"/>
    </location>
</feature>
<evidence type="ECO:0000256" key="7">
    <source>
        <dbReference type="ARBA" id="ARBA00047942"/>
    </source>
</evidence>
<dbReference type="InterPro" id="IPR050953">
    <property type="entry name" value="N4_N6_ade-DNA_methylase"/>
</dbReference>
<evidence type="ECO:0000256" key="8">
    <source>
        <dbReference type="SAM" id="MobiDB-lite"/>
    </source>
</evidence>
<evidence type="ECO:0000256" key="3">
    <source>
        <dbReference type="ARBA" id="ARBA00022603"/>
    </source>
</evidence>